<protein>
    <submittedName>
        <fullName evidence="2">Uncharacterized protein</fullName>
    </submittedName>
</protein>
<dbReference type="STRING" id="5098.A0A507QIR5"/>
<feature type="compositionally biased region" description="Basic and acidic residues" evidence="1">
    <location>
        <begin position="73"/>
        <end position="83"/>
    </location>
</feature>
<accession>A0A507QIR5</accession>
<keyword evidence="3" id="KW-1185">Reference proteome</keyword>
<evidence type="ECO:0000256" key="1">
    <source>
        <dbReference type="SAM" id="MobiDB-lite"/>
    </source>
</evidence>
<comment type="caution">
    <text evidence="2">The sequence shown here is derived from an EMBL/GenBank/DDBJ whole genome shotgun (WGS) entry which is preliminary data.</text>
</comment>
<proteinExistence type="predicted"/>
<dbReference type="AlphaFoldDB" id="A0A507QIR5"/>
<reference evidence="2 3" key="1">
    <citation type="submission" date="2019-06" db="EMBL/GenBank/DDBJ databases">
        <title>Wine fermentation using esterase from Monascus purpureus.</title>
        <authorList>
            <person name="Geng C."/>
            <person name="Zhang Y."/>
        </authorList>
    </citation>
    <scope>NUCLEOTIDE SEQUENCE [LARGE SCALE GENOMIC DNA]</scope>
    <source>
        <strain evidence="2">HQ1</strain>
    </source>
</reference>
<gene>
    <name evidence="2" type="ORF">MPDQ_005348</name>
</gene>
<evidence type="ECO:0000313" key="3">
    <source>
        <dbReference type="Proteomes" id="UP000319663"/>
    </source>
</evidence>
<dbReference type="Proteomes" id="UP000319663">
    <property type="component" value="Unassembled WGS sequence"/>
</dbReference>
<organism evidence="2 3">
    <name type="scientific">Monascus purpureus</name>
    <name type="common">Red mold</name>
    <name type="synonym">Monascus anka</name>
    <dbReference type="NCBI Taxonomy" id="5098"/>
    <lineage>
        <taxon>Eukaryota</taxon>
        <taxon>Fungi</taxon>
        <taxon>Dikarya</taxon>
        <taxon>Ascomycota</taxon>
        <taxon>Pezizomycotina</taxon>
        <taxon>Eurotiomycetes</taxon>
        <taxon>Eurotiomycetidae</taxon>
        <taxon>Eurotiales</taxon>
        <taxon>Aspergillaceae</taxon>
        <taxon>Monascus</taxon>
    </lineage>
</organism>
<feature type="non-terminal residue" evidence="2">
    <location>
        <position position="124"/>
    </location>
</feature>
<feature type="compositionally biased region" description="Basic and acidic residues" evidence="1">
    <location>
        <begin position="52"/>
        <end position="66"/>
    </location>
</feature>
<evidence type="ECO:0000313" key="2">
    <source>
        <dbReference type="EMBL" id="TQB67521.1"/>
    </source>
</evidence>
<feature type="region of interest" description="Disordered" evidence="1">
    <location>
        <begin position="1"/>
        <end position="124"/>
    </location>
</feature>
<name>A0A507QIR5_MONPU</name>
<sequence>MDSYESYGSPVRNRDESSYASRAAVDSYRRRSPASQDRRRGRARSRSPAVIDRYEPSDRRSSRDDYYASSREQAMRDREDRRRVPSPTVANIDRYVPGQDSGKRPIPTNPLPNPLSLDFQVGFN</sequence>
<dbReference type="EMBL" id="VIFY01000377">
    <property type="protein sequence ID" value="TQB67521.1"/>
    <property type="molecule type" value="Genomic_DNA"/>
</dbReference>